<keyword evidence="3" id="KW-0560">Oxidoreductase</keyword>
<feature type="domain" description="FAD-binding" evidence="5">
    <location>
        <begin position="299"/>
        <end position="336"/>
    </location>
</feature>
<reference evidence="6" key="1">
    <citation type="submission" date="2021-01" db="EMBL/GenBank/DDBJ databases">
        <authorList>
            <person name="Kaushik A."/>
        </authorList>
    </citation>
    <scope>NUCLEOTIDE SEQUENCE</scope>
    <source>
        <strain evidence="6">AG3-T5</strain>
    </source>
</reference>
<evidence type="ECO:0000259" key="5">
    <source>
        <dbReference type="Pfam" id="PF01494"/>
    </source>
</evidence>
<evidence type="ECO:0000256" key="3">
    <source>
        <dbReference type="ARBA" id="ARBA00023002"/>
    </source>
</evidence>
<dbReference type="SUPFAM" id="SSF51905">
    <property type="entry name" value="FAD/NAD(P)-binding domain"/>
    <property type="match status" value="1"/>
</dbReference>
<organism evidence="6 7">
    <name type="scientific">Rhizoctonia solani</name>
    <dbReference type="NCBI Taxonomy" id="456999"/>
    <lineage>
        <taxon>Eukaryota</taxon>
        <taxon>Fungi</taxon>
        <taxon>Dikarya</taxon>
        <taxon>Basidiomycota</taxon>
        <taxon>Agaricomycotina</taxon>
        <taxon>Agaricomycetes</taxon>
        <taxon>Cantharellales</taxon>
        <taxon>Ceratobasidiaceae</taxon>
        <taxon>Rhizoctonia</taxon>
    </lineage>
</organism>
<comment type="caution">
    <text evidence="6">The sequence shown here is derived from an EMBL/GenBank/DDBJ whole genome shotgun (WGS) entry which is preliminary data.</text>
</comment>
<evidence type="ECO:0000313" key="7">
    <source>
        <dbReference type="Proteomes" id="UP000663841"/>
    </source>
</evidence>
<dbReference type="PRINTS" id="PR00420">
    <property type="entry name" value="RNGMNOXGNASE"/>
</dbReference>
<sequence length="382" mass="41901">MSAPRIAIIGAGPGGLTLACILLRHSIVPTIYEREPSPDCRSQGGTLDLHVHSGQQALHDAGLFDEFLKYARYDAQSTPFLTKTGQLVFEPDYADSAETTRPEIDRSALRNILLQAFGADKIHWNHALASVEPASEDKHDLHFKDGKVETGFDLVVGADGAWSRVRPLLTSSTPFFSGVGFLELLIEDPSGSQYDTVNELVGRGSVFAFGDQKAIIGQRLGTNAIHIYAGFGMDELHAGWLDTQFDEKDPQGSKDKALTFFDGWSPALLDLIRLADNSVLLRPLHMLPVDLTWEPRPGLTLIGDAAHLMTPFAGEGVNIAMWDSLELGKKIIKGVQTGNLNQAIREYEVGLFERGGNSMKKTKRNKQALFAKNYPESAQEMI</sequence>
<dbReference type="EMBL" id="CAJMWW010000110">
    <property type="protein sequence ID" value="CAE6445180.1"/>
    <property type="molecule type" value="Genomic_DNA"/>
</dbReference>
<dbReference type="PROSITE" id="PS51257">
    <property type="entry name" value="PROKAR_LIPOPROTEIN"/>
    <property type="match status" value="1"/>
</dbReference>
<dbReference type="GO" id="GO:0004497">
    <property type="term" value="F:monooxygenase activity"/>
    <property type="evidence" value="ECO:0007669"/>
    <property type="project" value="UniProtKB-KW"/>
</dbReference>
<dbReference type="InterPro" id="IPR036188">
    <property type="entry name" value="FAD/NAD-bd_sf"/>
</dbReference>
<keyword evidence="1" id="KW-0285">Flavoprotein</keyword>
<dbReference type="Pfam" id="PF01494">
    <property type="entry name" value="FAD_binding_3"/>
    <property type="match status" value="2"/>
</dbReference>
<evidence type="ECO:0000256" key="1">
    <source>
        <dbReference type="ARBA" id="ARBA00022630"/>
    </source>
</evidence>
<dbReference type="Proteomes" id="UP000663841">
    <property type="component" value="Unassembled WGS sequence"/>
</dbReference>
<evidence type="ECO:0000256" key="4">
    <source>
        <dbReference type="ARBA" id="ARBA00023033"/>
    </source>
</evidence>
<dbReference type="InterPro" id="IPR002938">
    <property type="entry name" value="FAD-bd"/>
</dbReference>
<accession>A0A8H3B195</accession>
<dbReference type="PANTHER" id="PTHR46972">
    <property type="entry name" value="MONOOXYGENASE ASQM-RELATED"/>
    <property type="match status" value="1"/>
</dbReference>
<gene>
    <name evidence="6" type="ORF">RDB_LOCUS110554</name>
</gene>
<keyword evidence="4" id="KW-0503">Monooxygenase</keyword>
<name>A0A8H3B195_9AGAM</name>
<dbReference type="AlphaFoldDB" id="A0A8H3B195"/>
<dbReference type="PANTHER" id="PTHR46972:SF1">
    <property type="entry name" value="FAD DEPENDENT OXIDOREDUCTASE DOMAIN-CONTAINING PROTEIN"/>
    <property type="match status" value="1"/>
</dbReference>
<proteinExistence type="predicted"/>
<keyword evidence="2" id="KW-0274">FAD</keyword>
<evidence type="ECO:0000256" key="2">
    <source>
        <dbReference type="ARBA" id="ARBA00022827"/>
    </source>
</evidence>
<evidence type="ECO:0000313" key="6">
    <source>
        <dbReference type="EMBL" id="CAE6445180.1"/>
    </source>
</evidence>
<feature type="domain" description="FAD-binding" evidence="5">
    <location>
        <begin position="6"/>
        <end position="192"/>
    </location>
</feature>
<dbReference type="Gene3D" id="3.50.50.60">
    <property type="entry name" value="FAD/NAD(P)-binding domain"/>
    <property type="match status" value="1"/>
</dbReference>
<protein>
    <recommendedName>
        <fullName evidence="5">FAD-binding domain-containing protein</fullName>
    </recommendedName>
</protein>
<dbReference type="GO" id="GO:0071949">
    <property type="term" value="F:FAD binding"/>
    <property type="evidence" value="ECO:0007669"/>
    <property type="project" value="InterPro"/>
</dbReference>